<dbReference type="EC" id="2.7.13.3" evidence="2"/>
<feature type="domain" description="Histidine kinase" evidence="10">
    <location>
        <begin position="507"/>
        <end position="612"/>
    </location>
</feature>
<evidence type="ECO:0000256" key="1">
    <source>
        <dbReference type="ARBA" id="ARBA00000085"/>
    </source>
</evidence>
<organism evidence="12 13">
    <name type="scientific">Thermocatellispora tengchongensis</name>
    <dbReference type="NCBI Taxonomy" id="1073253"/>
    <lineage>
        <taxon>Bacteria</taxon>
        <taxon>Bacillati</taxon>
        <taxon>Actinomycetota</taxon>
        <taxon>Actinomycetes</taxon>
        <taxon>Streptosporangiales</taxon>
        <taxon>Streptosporangiaceae</taxon>
        <taxon>Thermocatellispora</taxon>
    </lineage>
</organism>
<feature type="transmembrane region" description="Helical" evidence="9">
    <location>
        <begin position="293"/>
        <end position="316"/>
    </location>
</feature>
<keyword evidence="9" id="KW-0472">Membrane</keyword>
<dbReference type="GO" id="GO:0005886">
    <property type="term" value="C:plasma membrane"/>
    <property type="evidence" value="ECO:0007669"/>
    <property type="project" value="TreeGrafter"/>
</dbReference>
<dbReference type="InterPro" id="IPR036890">
    <property type="entry name" value="HATPase_C_sf"/>
</dbReference>
<feature type="compositionally biased region" description="Basic and acidic residues" evidence="8">
    <location>
        <begin position="671"/>
        <end position="703"/>
    </location>
</feature>
<evidence type="ECO:0000256" key="3">
    <source>
        <dbReference type="ARBA" id="ARBA00022553"/>
    </source>
</evidence>
<gene>
    <name evidence="12" type="ORF">HNP84_000575</name>
</gene>
<dbReference type="PANTHER" id="PTHR45436">
    <property type="entry name" value="SENSOR HISTIDINE KINASE YKOH"/>
    <property type="match status" value="1"/>
</dbReference>
<evidence type="ECO:0000256" key="5">
    <source>
        <dbReference type="ARBA" id="ARBA00022692"/>
    </source>
</evidence>
<evidence type="ECO:0000259" key="11">
    <source>
        <dbReference type="PROSITE" id="PS50906"/>
    </source>
</evidence>
<dbReference type="SMART" id="SM00387">
    <property type="entry name" value="HATPase_c"/>
    <property type="match status" value="1"/>
</dbReference>
<sequence>MLLLPLLSLSALWGFVLNLTVGDGAALLRAETLYNTIGVTSTDLGLQLQDERARSAVAISSRVIPSDLAAQRTRTDASVKRFRQAALGEDAAEAVSDEMRVPLNALLDQLDRLPQIRTAIDEGTSDRLTALTDYNEILDQVFRVYDQLSAVPDLSIFQQAAAMQAMGNAYEYIARENALISGALIDRRLTPGERIAFTEYVSNRRLLHARGLSALDAELRRPYENVLYSSTFKQFADLERQIITETDAANGRLDADAERWRAAAQSVSVSLDRLGASSSAILTDRATSIATGILVRIAIAGGVGLIAVVASIIISVRFGRRLARELAGLRRTAMDLANVHLPSVVERLRRAEPVDIEAEAPPIKATGSIEIRDVAQAFASVQRTAIQAAVGQAELRRGVSQVFVNLARRKQTLLHKQFTLLDGMQRRTEDPDTLEDLFRLDHLTTRMRRHAEGLIILSGAVPGRAWRRPVPVIDVLRAAVSEVEDYTRVTVLPAPAAAVIGSAVADVTHLLAELIENATLFSPPGSTVTVRGDTVANGFAVEVEDRGLGLHPEEYAAINARLAEPPEFDLADSDRLGLFVVGRLAARHGIRVMLRASPYGGTTAIVLLPRTLVADLDNPVAGPAAIAAGPGPAQGPGPHGGPSTIAATALPQRTDRGGPQRTDRGGAGQPRRAERPRRTERADRPRRAERPAVRRAADPDARRPRPAGDGGEEILTPSNSDLFTPRPAQRPPAPAAPPAERSPFTPLRPPGTPGPLAAPTTAEALDFTDATDATDSADSADSAALEGAVGTAHASDDGDRRPENGSPPPPLPSRRGGVALTVVNGTPEPEPEEPAEAGTDDEDAAREPHGPVRSAPAAGAHAGLPKRVRQAHMAPQLRKTPHDRPDAGERADVPGSAHVSGSAASPGRADASDGADGEREGERTGGEARADHKVEYSEPPEHTGSEGSGGPSAERSPDEVRALFSAFQQGVRRGREEASDYVHHTTGDKRDE</sequence>
<dbReference type="Proteomes" id="UP000578449">
    <property type="component" value="Unassembled WGS sequence"/>
</dbReference>
<feature type="region of interest" description="Disordered" evidence="8">
    <location>
        <begin position="625"/>
        <end position="992"/>
    </location>
</feature>
<feature type="domain" description="NIT" evidence="11">
    <location>
        <begin position="39"/>
        <end position="289"/>
    </location>
</feature>
<feature type="compositionally biased region" description="Low complexity" evidence="8">
    <location>
        <begin position="900"/>
        <end position="914"/>
    </location>
</feature>
<comment type="caution">
    <text evidence="12">The sequence shown here is derived from an EMBL/GenBank/DDBJ whole genome shotgun (WGS) entry which is preliminary data.</text>
</comment>
<name>A0A840P0V0_9ACTN</name>
<feature type="compositionally biased region" description="Basic and acidic residues" evidence="8">
    <location>
        <begin position="973"/>
        <end position="992"/>
    </location>
</feature>
<dbReference type="InterPro" id="IPR003594">
    <property type="entry name" value="HATPase_dom"/>
</dbReference>
<keyword evidence="7 9" id="KW-1133">Transmembrane helix</keyword>
<keyword evidence="3" id="KW-0597">Phosphoprotein</keyword>
<evidence type="ECO:0000256" key="9">
    <source>
        <dbReference type="SAM" id="Phobius"/>
    </source>
</evidence>
<dbReference type="PROSITE" id="PS50109">
    <property type="entry name" value="HIS_KIN"/>
    <property type="match status" value="1"/>
</dbReference>
<comment type="catalytic activity">
    <reaction evidence="1">
        <text>ATP + protein L-histidine = ADP + protein N-phospho-L-histidine.</text>
        <dbReference type="EC" id="2.7.13.3"/>
    </reaction>
</comment>
<dbReference type="InterPro" id="IPR050428">
    <property type="entry name" value="TCS_sensor_his_kinase"/>
</dbReference>
<keyword evidence="6 12" id="KW-0418">Kinase</keyword>
<proteinExistence type="predicted"/>
<accession>A0A840P0V0</accession>
<dbReference type="Gene3D" id="3.30.565.10">
    <property type="entry name" value="Histidine kinase-like ATPase, C-terminal domain"/>
    <property type="match status" value="1"/>
</dbReference>
<protein>
    <recommendedName>
        <fullName evidence="2">histidine kinase</fullName>
        <ecNumber evidence="2">2.7.13.3</ecNumber>
    </recommendedName>
</protein>
<evidence type="ECO:0000256" key="6">
    <source>
        <dbReference type="ARBA" id="ARBA00022777"/>
    </source>
</evidence>
<keyword evidence="5 9" id="KW-0812">Transmembrane</keyword>
<dbReference type="PANTHER" id="PTHR45436:SF5">
    <property type="entry name" value="SENSOR HISTIDINE KINASE TRCS"/>
    <property type="match status" value="1"/>
</dbReference>
<evidence type="ECO:0000313" key="13">
    <source>
        <dbReference type="Proteomes" id="UP000578449"/>
    </source>
</evidence>
<keyword evidence="13" id="KW-1185">Reference proteome</keyword>
<dbReference type="RefSeq" id="WP_185047704.1">
    <property type="nucleotide sequence ID" value="NZ_BAABIX010000013.1"/>
</dbReference>
<dbReference type="Pfam" id="PF02518">
    <property type="entry name" value="HATPase_c"/>
    <property type="match status" value="1"/>
</dbReference>
<reference evidence="12 13" key="1">
    <citation type="submission" date="2020-08" db="EMBL/GenBank/DDBJ databases">
        <title>Genomic Encyclopedia of Type Strains, Phase IV (KMG-IV): sequencing the most valuable type-strain genomes for metagenomic binning, comparative biology and taxonomic classification.</title>
        <authorList>
            <person name="Goeker M."/>
        </authorList>
    </citation>
    <scope>NUCLEOTIDE SEQUENCE [LARGE SCALE GENOMIC DNA]</scope>
    <source>
        <strain evidence="12 13">DSM 45615</strain>
    </source>
</reference>
<dbReference type="AlphaFoldDB" id="A0A840P0V0"/>
<feature type="compositionally biased region" description="Basic and acidic residues" evidence="8">
    <location>
        <begin position="916"/>
        <end position="944"/>
    </location>
</feature>
<evidence type="ECO:0000259" key="10">
    <source>
        <dbReference type="PROSITE" id="PS50109"/>
    </source>
</evidence>
<feature type="compositionally biased region" description="Pro residues" evidence="8">
    <location>
        <begin position="728"/>
        <end position="737"/>
    </location>
</feature>
<dbReference type="PROSITE" id="PS50906">
    <property type="entry name" value="NIT"/>
    <property type="match status" value="1"/>
</dbReference>
<evidence type="ECO:0000256" key="7">
    <source>
        <dbReference type="ARBA" id="ARBA00022989"/>
    </source>
</evidence>
<feature type="compositionally biased region" description="Acidic residues" evidence="8">
    <location>
        <begin position="829"/>
        <end position="844"/>
    </location>
</feature>
<evidence type="ECO:0000313" key="12">
    <source>
        <dbReference type="EMBL" id="MBB5130887.1"/>
    </source>
</evidence>
<dbReference type="EMBL" id="JACHGN010000001">
    <property type="protein sequence ID" value="MBB5130887.1"/>
    <property type="molecule type" value="Genomic_DNA"/>
</dbReference>
<dbReference type="Pfam" id="PF08376">
    <property type="entry name" value="NIT"/>
    <property type="match status" value="1"/>
</dbReference>
<dbReference type="SUPFAM" id="SSF55874">
    <property type="entry name" value="ATPase domain of HSP90 chaperone/DNA topoisomerase II/histidine kinase"/>
    <property type="match status" value="1"/>
</dbReference>
<dbReference type="InterPro" id="IPR005467">
    <property type="entry name" value="His_kinase_dom"/>
</dbReference>
<dbReference type="GO" id="GO:0000160">
    <property type="term" value="P:phosphorelay signal transduction system"/>
    <property type="evidence" value="ECO:0007669"/>
    <property type="project" value="TreeGrafter"/>
</dbReference>
<evidence type="ECO:0000256" key="4">
    <source>
        <dbReference type="ARBA" id="ARBA00022679"/>
    </source>
</evidence>
<dbReference type="InterPro" id="IPR013587">
    <property type="entry name" value="Nitrate/nitrite_sensing"/>
</dbReference>
<dbReference type="GO" id="GO:0004673">
    <property type="term" value="F:protein histidine kinase activity"/>
    <property type="evidence" value="ECO:0007669"/>
    <property type="project" value="UniProtKB-EC"/>
</dbReference>
<evidence type="ECO:0000256" key="2">
    <source>
        <dbReference type="ARBA" id="ARBA00012438"/>
    </source>
</evidence>
<keyword evidence="4" id="KW-0808">Transferase</keyword>
<feature type="compositionally biased region" description="Basic and acidic residues" evidence="8">
    <location>
        <begin position="880"/>
        <end position="892"/>
    </location>
</feature>
<feature type="compositionally biased region" description="Basic and acidic residues" evidence="8">
    <location>
        <begin position="794"/>
        <end position="803"/>
    </location>
</feature>
<feature type="compositionally biased region" description="Low complexity" evidence="8">
    <location>
        <begin position="754"/>
        <end position="784"/>
    </location>
</feature>
<evidence type="ECO:0000256" key="8">
    <source>
        <dbReference type="SAM" id="MobiDB-lite"/>
    </source>
</evidence>
<feature type="compositionally biased region" description="Basic and acidic residues" evidence="8">
    <location>
        <begin position="653"/>
        <end position="664"/>
    </location>
</feature>
<dbReference type="InterPro" id="IPR010910">
    <property type="entry name" value="Nitrate/nitrite_sensing_bac"/>
</dbReference>